<keyword evidence="2" id="KW-1185">Reference proteome</keyword>
<sequence length="427" mass="47968">MPSRVSLPVELYRPIAENVDPVSPNALAQMDIEGNWSGARTLLNLSCVSKAWRPEAQRRLWSSIAISFITEDLKMDLALKIGLGERLSKRKKRFRGIIKKLEIMLSQGHTQHLRYLQLSLGDLQSRAAQSILPRDIIARISKIMEEAKDLQGLYVDCLRTPYQIEMVTKHTFPALEQLMIVIKRGTLDGPQPSQGHDIDFCSFLLRHPSVVELKIYDFVFDESRYEVSSSQPLLPVLRSFSGAVLTAKLLGQQQESLRTVTLRLKPFSSGSISAWAQSHIGGPFTGVHTLSFPDVSFPILDTSFLTWVGRSFPNIVKLEGLRLSLSMINALLSDPESMEKHLPTLKKLVVVTQKSLRQDNVSADDLKRAMRRLPCIFPSIEMCIQHSGCGEDACKMTMAYGEDGRVVDLKVESLYTPSLNLLNLMMM</sequence>
<organism evidence="1 2">
    <name type="scientific">Sistotremastrum niveocremeum HHB9708</name>
    <dbReference type="NCBI Taxonomy" id="1314777"/>
    <lineage>
        <taxon>Eukaryota</taxon>
        <taxon>Fungi</taxon>
        <taxon>Dikarya</taxon>
        <taxon>Basidiomycota</taxon>
        <taxon>Agaricomycotina</taxon>
        <taxon>Agaricomycetes</taxon>
        <taxon>Sistotremastrales</taxon>
        <taxon>Sistotremastraceae</taxon>
        <taxon>Sertulicium</taxon>
        <taxon>Sertulicium niveocremeum</taxon>
    </lineage>
</organism>
<evidence type="ECO:0008006" key="3">
    <source>
        <dbReference type="Google" id="ProtNLM"/>
    </source>
</evidence>
<reference evidence="1 2" key="1">
    <citation type="journal article" date="2016" name="Mol. Biol. Evol.">
        <title>Comparative Genomics of Early-Diverging Mushroom-Forming Fungi Provides Insights into the Origins of Lignocellulose Decay Capabilities.</title>
        <authorList>
            <person name="Nagy L.G."/>
            <person name="Riley R."/>
            <person name="Tritt A."/>
            <person name="Adam C."/>
            <person name="Daum C."/>
            <person name="Floudas D."/>
            <person name="Sun H."/>
            <person name="Yadav J.S."/>
            <person name="Pangilinan J."/>
            <person name="Larsson K.H."/>
            <person name="Matsuura K."/>
            <person name="Barry K."/>
            <person name="Labutti K."/>
            <person name="Kuo R."/>
            <person name="Ohm R.A."/>
            <person name="Bhattacharya S.S."/>
            <person name="Shirouzu T."/>
            <person name="Yoshinaga Y."/>
            <person name="Martin F.M."/>
            <person name="Grigoriev I.V."/>
            <person name="Hibbett D.S."/>
        </authorList>
    </citation>
    <scope>NUCLEOTIDE SEQUENCE [LARGE SCALE GENOMIC DNA]</scope>
    <source>
        <strain evidence="1 2">HHB9708</strain>
    </source>
</reference>
<protein>
    <recommendedName>
        <fullName evidence="3">F-box domain-containing protein</fullName>
    </recommendedName>
</protein>
<evidence type="ECO:0000313" key="1">
    <source>
        <dbReference type="EMBL" id="KZS97426.1"/>
    </source>
</evidence>
<evidence type="ECO:0000313" key="2">
    <source>
        <dbReference type="Proteomes" id="UP000076722"/>
    </source>
</evidence>
<name>A0A164Z0T1_9AGAM</name>
<dbReference type="EMBL" id="KV419397">
    <property type="protein sequence ID" value="KZS97426.1"/>
    <property type="molecule type" value="Genomic_DNA"/>
</dbReference>
<dbReference type="AlphaFoldDB" id="A0A164Z0T1"/>
<accession>A0A164Z0T1</accession>
<gene>
    <name evidence="1" type="ORF">SISNIDRAFT_530222</name>
</gene>
<dbReference type="Proteomes" id="UP000076722">
    <property type="component" value="Unassembled WGS sequence"/>
</dbReference>
<proteinExistence type="predicted"/>